<evidence type="ECO:0000313" key="11">
    <source>
        <dbReference type="EMBL" id="SJM60925.1"/>
    </source>
</evidence>
<dbReference type="HAMAP" id="MF_00135">
    <property type="entry name" value="PRAI"/>
    <property type="match status" value="1"/>
</dbReference>
<gene>
    <name evidence="9" type="primary">trpF</name>
    <name evidence="11" type="ORF">FM101_06570</name>
</gene>
<evidence type="ECO:0000256" key="3">
    <source>
        <dbReference type="ARBA" id="ARBA00012572"/>
    </source>
</evidence>
<reference evidence="11 12" key="1">
    <citation type="submission" date="2017-02" db="EMBL/GenBank/DDBJ databases">
        <authorList>
            <person name="Peterson S.W."/>
        </authorList>
    </citation>
    <scope>NUCLEOTIDE SEQUENCE [LARGE SCALE GENOMIC DNA]</scope>
    <source>
        <strain evidence="11 12">B Ar 00.02</strain>
    </source>
</reference>
<dbReference type="PANTHER" id="PTHR42894:SF1">
    <property type="entry name" value="N-(5'-PHOSPHORIBOSYL)ANTHRANILATE ISOMERASE"/>
    <property type="match status" value="1"/>
</dbReference>
<name>A0A1R4FYE5_9MICC</name>
<dbReference type="SUPFAM" id="SSF51366">
    <property type="entry name" value="Ribulose-phoshate binding barrel"/>
    <property type="match status" value="1"/>
</dbReference>
<dbReference type="AlphaFoldDB" id="A0A1R4FYE5"/>
<keyword evidence="6 9" id="KW-0822">Tryptophan biosynthesis</keyword>
<evidence type="ECO:0000259" key="10">
    <source>
        <dbReference type="Pfam" id="PF00697"/>
    </source>
</evidence>
<comment type="similarity">
    <text evidence="9">Belongs to the TrpF family.</text>
</comment>
<dbReference type="InterPro" id="IPR013785">
    <property type="entry name" value="Aldolase_TIM"/>
</dbReference>
<evidence type="ECO:0000313" key="12">
    <source>
        <dbReference type="Proteomes" id="UP000195913"/>
    </source>
</evidence>
<keyword evidence="12" id="KW-1185">Reference proteome</keyword>
<dbReference type="CDD" id="cd00405">
    <property type="entry name" value="PRAI"/>
    <property type="match status" value="1"/>
</dbReference>
<dbReference type="RefSeq" id="WP_086997187.1">
    <property type="nucleotide sequence ID" value="NZ_FUHW01000024.1"/>
</dbReference>
<keyword evidence="8 9" id="KW-0413">Isomerase</keyword>
<evidence type="ECO:0000256" key="8">
    <source>
        <dbReference type="ARBA" id="ARBA00023235"/>
    </source>
</evidence>
<comment type="catalytic activity">
    <reaction evidence="1 9">
        <text>N-(5-phospho-beta-D-ribosyl)anthranilate = 1-(2-carboxyphenylamino)-1-deoxy-D-ribulose 5-phosphate</text>
        <dbReference type="Rhea" id="RHEA:21540"/>
        <dbReference type="ChEBI" id="CHEBI:18277"/>
        <dbReference type="ChEBI" id="CHEBI:58613"/>
        <dbReference type="EC" id="5.3.1.24"/>
    </reaction>
</comment>
<evidence type="ECO:0000256" key="5">
    <source>
        <dbReference type="ARBA" id="ARBA00022605"/>
    </source>
</evidence>
<comment type="pathway">
    <text evidence="2 9">Amino-acid biosynthesis; L-tryptophan biosynthesis; L-tryptophan from chorismate: step 3/5.</text>
</comment>
<proteinExistence type="inferred from homology"/>
<dbReference type="EMBL" id="FUHW01000024">
    <property type="protein sequence ID" value="SJM60925.1"/>
    <property type="molecule type" value="Genomic_DNA"/>
</dbReference>
<feature type="domain" description="N-(5'phosphoribosyl) anthranilate isomerase (PRAI)" evidence="10">
    <location>
        <begin position="6"/>
        <end position="201"/>
    </location>
</feature>
<keyword evidence="5 9" id="KW-0028">Amino-acid biosynthesis</keyword>
<dbReference type="EC" id="5.3.1.24" evidence="3 9"/>
<evidence type="ECO:0000256" key="7">
    <source>
        <dbReference type="ARBA" id="ARBA00023141"/>
    </source>
</evidence>
<evidence type="ECO:0000256" key="9">
    <source>
        <dbReference type="HAMAP-Rule" id="MF_00135"/>
    </source>
</evidence>
<keyword evidence="7 9" id="KW-0057">Aromatic amino acid biosynthesis</keyword>
<evidence type="ECO:0000256" key="4">
    <source>
        <dbReference type="ARBA" id="ARBA00022272"/>
    </source>
</evidence>
<dbReference type="GO" id="GO:0000162">
    <property type="term" value="P:L-tryptophan biosynthetic process"/>
    <property type="evidence" value="ECO:0007669"/>
    <property type="project" value="UniProtKB-UniRule"/>
</dbReference>
<dbReference type="InterPro" id="IPR044643">
    <property type="entry name" value="TrpF_fam"/>
</dbReference>
<protein>
    <recommendedName>
        <fullName evidence="4 9">N-(5'-phosphoribosyl)anthranilate isomerase</fullName>
        <shortName evidence="9">PRAI</shortName>
        <ecNumber evidence="3 9">5.3.1.24</ecNumber>
    </recommendedName>
</protein>
<dbReference type="Proteomes" id="UP000195913">
    <property type="component" value="Unassembled WGS sequence"/>
</dbReference>
<dbReference type="InterPro" id="IPR011060">
    <property type="entry name" value="RibuloseP-bd_barrel"/>
</dbReference>
<evidence type="ECO:0000256" key="2">
    <source>
        <dbReference type="ARBA" id="ARBA00004664"/>
    </source>
</evidence>
<dbReference type="Gene3D" id="3.20.20.70">
    <property type="entry name" value="Aldolase class I"/>
    <property type="match status" value="1"/>
</dbReference>
<dbReference type="GO" id="GO:0004640">
    <property type="term" value="F:phosphoribosylanthranilate isomerase activity"/>
    <property type="evidence" value="ECO:0007669"/>
    <property type="project" value="UniProtKB-UniRule"/>
</dbReference>
<dbReference type="PANTHER" id="PTHR42894">
    <property type="entry name" value="N-(5'-PHOSPHORIBOSYL)ANTHRANILATE ISOMERASE"/>
    <property type="match status" value="1"/>
</dbReference>
<dbReference type="Pfam" id="PF00697">
    <property type="entry name" value="PRAI"/>
    <property type="match status" value="1"/>
</dbReference>
<evidence type="ECO:0000256" key="1">
    <source>
        <dbReference type="ARBA" id="ARBA00001164"/>
    </source>
</evidence>
<dbReference type="UniPathway" id="UPA00035">
    <property type="reaction ID" value="UER00042"/>
</dbReference>
<accession>A0A1R4FYE5</accession>
<evidence type="ECO:0000256" key="6">
    <source>
        <dbReference type="ARBA" id="ARBA00022822"/>
    </source>
</evidence>
<organism evidence="11 12">
    <name type="scientific">Arthrobacter rhombi</name>
    <dbReference type="NCBI Taxonomy" id="71253"/>
    <lineage>
        <taxon>Bacteria</taxon>
        <taxon>Bacillati</taxon>
        <taxon>Actinomycetota</taxon>
        <taxon>Actinomycetes</taxon>
        <taxon>Micrococcales</taxon>
        <taxon>Micrococcaceae</taxon>
        <taxon>Arthrobacter</taxon>
    </lineage>
</organism>
<sequence length="208" mass="21094">MTERYVKICGLSTPGTVAAAVEAGADALGFIFAPGSVRTVEPAMVRQLIAGIPEAVETVGVFRNQPLDVVLSTAAAAGVSTVQLHGEEPLADIRAAQEAGYRTLRAFSAPTYAALSSAGRAEWARERILLDAVDPGAGETFDPSVLAGRAPGGFWLLAGGLTVDNVAALLNSSGATGADVSSGVESRRGVKDTGLIRAFIAAARSAAG</sequence>
<dbReference type="InterPro" id="IPR001240">
    <property type="entry name" value="PRAI_dom"/>
</dbReference>